<feature type="region of interest" description="Disordered" evidence="1">
    <location>
        <begin position="41"/>
        <end position="80"/>
    </location>
</feature>
<dbReference type="EMBL" id="HBGK01050519">
    <property type="protein sequence ID" value="CAD9310598.1"/>
    <property type="molecule type" value="Transcribed_RNA"/>
</dbReference>
<protein>
    <recommendedName>
        <fullName evidence="2">Amine oxidase domain-containing protein</fullName>
    </recommendedName>
</protein>
<dbReference type="InterPro" id="IPR050464">
    <property type="entry name" value="Zeta_carotene_desat/Oxidored"/>
</dbReference>
<proteinExistence type="predicted"/>
<dbReference type="Pfam" id="PF01593">
    <property type="entry name" value="Amino_oxidase"/>
    <property type="match status" value="1"/>
</dbReference>
<dbReference type="InterPro" id="IPR002937">
    <property type="entry name" value="Amino_oxidase"/>
</dbReference>
<name>A0A7S1YJU9_9STRA</name>
<feature type="compositionally biased region" description="Polar residues" evidence="1">
    <location>
        <begin position="41"/>
        <end position="71"/>
    </location>
</feature>
<accession>A0A7S1YJU9</accession>
<dbReference type="InterPro" id="IPR036188">
    <property type="entry name" value="FAD/NAD-bd_sf"/>
</dbReference>
<evidence type="ECO:0000313" key="3">
    <source>
        <dbReference type="EMBL" id="CAD9310598.1"/>
    </source>
</evidence>
<dbReference type="PANTHER" id="PTHR42923:SF46">
    <property type="entry name" value="AMINE OXIDASE"/>
    <property type="match status" value="1"/>
</dbReference>
<dbReference type="PANTHER" id="PTHR42923">
    <property type="entry name" value="PROTOPORPHYRINOGEN OXIDASE"/>
    <property type="match status" value="1"/>
</dbReference>
<reference evidence="3" key="1">
    <citation type="submission" date="2021-01" db="EMBL/GenBank/DDBJ databases">
        <authorList>
            <person name="Corre E."/>
            <person name="Pelletier E."/>
            <person name="Niang G."/>
            <person name="Scheremetjew M."/>
            <person name="Finn R."/>
            <person name="Kale V."/>
            <person name="Holt S."/>
            <person name="Cochrane G."/>
            <person name="Meng A."/>
            <person name="Brown T."/>
            <person name="Cohen L."/>
        </authorList>
    </citation>
    <scope>NUCLEOTIDE SEQUENCE</scope>
    <source>
        <strain evidence="3">CCMP 410</strain>
    </source>
</reference>
<dbReference type="SUPFAM" id="SSF51905">
    <property type="entry name" value="FAD/NAD(P)-binding domain"/>
    <property type="match status" value="1"/>
</dbReference>
<gene>
    <name evidence="3" type="ORF">GOCE00092_LOCUS26598</name>
</gene>
<feature type="domain" description="Amine oxidase" evidence="2">
    <location>
        <begin position="94"/>
        <end position="579"/>
    </location>
</feature>
<dbReference type="GO" id="GO:0016491">
    <property type="term" value="F:oxidoreductase activity"/>
    <property type="evidence" value="ECO:0007669"/>
    <property type="project" value="InterPro"/>
</dbReference>
<evidence type="ECO:0000259" key="2">
    <source>
        <dbReference type="Pfam" id="PF01593"/>
    </source>
</evidence>
<evidence type="ECO:0000256" key="1">
    <source>
        <dbReference type="SAM" id="MobiDB-lite"/>
    </source>
</evidence>
<dbReference type="AlphaFoldDB" id="A0A7S1YJU9"/>
<organism evidence="3">
    <name type="scientific">Grammatophora oceanica</name>
    <dbReference type="NCBI Taxonomy" id="210454"/>
    <lineage>
        <taxon>Eukaryota</taxon>
        <taxon>Sar</taxon>
        <taxon>Stramenopiles</taxon>
        <taxon>Ochrophyta</taxon>
        <taxon>Bacillariophyta</taxon>
        <taxon>Fragilariophyceae</taxon>
        <taxon>Fragilariophycidae</taxon>
        <taxon>Rhabdonematales</taxon>
        <taxon>Grammatophoraceae</taxon>
        <taxon>Grammatophora</taxon>
    </lineage>
</organism>
<dbReference type="Gene3D" id="3.50.50.60">
    <property type="entry name" value="FAD/NAD(P)-binding domain"/>
    <property type="match status" value="1"/>
</dbReference>
<sequence>MMNASSKKTTKTAGGIVVILAVVVLFSWITTVSSAFVLPTTSSSPTLRRISSTRNSRMYATSSDDFSAPTTSDDEGEQKKKKKKVVIIGAGWGGLSAAHALNKENENNDNIEITIVDAAPRVGGLVRDGYPTLSGKRSIAEAGQHGFWDNYVNIFRLLKEEIPNLELEDVLTGYAEQGQYSPRGLEAVWPIYRDQSIKLPTGIAQAAYTRFFNLPLLDRITAFPLVLAFSEFDNKSKESWERYDSISFRDLCIKLGVSRKCYEEAFEPMILTGLFAPGAECSAAAALGMAYFFVLQSQTAFDVRWCRGNIGERILDPWVEHMKKSNGNDGDGVKFQMSSRVCGFEMDDNRITKVRCQQQQAGDNNVQTTIELEADEVIFAVGAKALNTFVRYSKELSQYEEFRRFANLRGTSVLATRIFLDKKIKVPYSANACWGFDDGVGMTVFDIQELHGKKNDNDDKLSDDASDEEGSVLEVDYYHANKLLVMSDEEIVKKVKRDLDLMFPDYDSKMAKVVDAAVVRLPEAVNWYAPGSYHSMPQSAKSSSLDNVYFAGDIVSTEHGSWSQEKAFVTGKEAANSILGRPLQDGILPVPADEPHVAFGKTLVSTAKQILSGGGRGGRNKGPSFVDFLY</sequence>